<keyword evidence="7" id="KW-0812">Transmembrane</keyword>
<dbReference type="GO" id="GO:0051603">
    <property type="term" value="P:proteolysis involved in protein catabolic process"/>
    <property type="evidence" value="ECO:0007669"/>
    <property type="project" value="TreeGrafter"/>
</dbReference>
<evidence type="ECO:0000256" key="1">
    <source>
        <dbReference type="ARBA" id="ARBA00022670"/>
    </source>
</evidence>
<accession>A0A517SU63</accession>
<comment type="cofactor">
    <cofactor evidence="6">
        <name>Zn(2+)</name>
        <dbReference type="ChEBI" id="CHEBI:29105"/>
    </cofactor>
    <text evidence="6">Binds 1 zinc ion per subunit.</text>
</comment>
<evidence type="ECO:0000256" key="5">
    <source>
        <dbReference type="ARBA" id="ARBA00023049"/>
    </source>
</evidence>
<dbReference type="Proteomes" id="UP000315003">
    <property type="component" value="Chromosome"/>
</dbReference>
<dbReference type="Pfam" id="PF01435">
    <property type="entry name" value="Peptidase_M48"/>
    <property type="match status" value="1"/>
</dbReference>
<dbReference type="EMBL" id="CP036272">
    <property type="protein sequence ID" value="QDT59669.1"/>
    <property type="molecule type" value="Genomic_DNA"/>
</dbReference>
<evidence type="ECO:0000256" key="3">
    <source>
        <dbReference type="ARBA" id="ARBA00022801"/>
    </source>
</evidence>
<evidence type="ECO:0000256" key="4">
    <source>
        <dbReference type="ARBA" id="ARBA00022833"/>
    </source>
</evidence>
<keyword evidence="1 6" id="KW-0645">Protease</keyword>
<dbReference type="Gene3D" id="3.30.2010.10">
    <property type="entry name" value="Metalloproteases ('zincins'), catalytic domain"/>
    <property type="match status" value="1"/>
</dbReference>
<dbReference type="CDD" id="cd07332">
    <property type="entry name" value="M48C_Oma1_like"/>
    <property type="match status" value="1"/>
</dbReference>
<dbReference type="InterPro" id="IPR001915">
    <property type="entry name" value="Peptidase_M48"/>
</dbReference>
<dbReference type="OrthoDB" id="9810445at2"/>
<dbReference type="RefSeq" id="WP_145271694.1">
    <property type="nucleotide sequence ID" value="NZ_CP036272.1"/>
</dbReference>
<proteinExistence type="inferred from homology"/>
<reference evidence="9 10" key="1">
    <citation type="submission" date="2019-02" db="EMBL/GenBank/DDBJ databases">
        <title>Deep-cultivation of Planctomycetes and their phenomic and genomic characterization uncovers novel biology.</title>
        <authorList>
            <person name="Wiegand S."/>
            <person name="Jogler M."/>
            <person name="Boedeker C."/>
            <person name="Pinto D."/>
            <person name="Vollmers J."/>
            <person name="Rivas-Marin E."/>
            <person name="Kohn T."/>
            <person name="Peeters S.H."/>
            <person name="Heuer A."/>
            <person name="Rast P."/>
            <person name="Oberbeckmann S."/>
            <person name="Bunk B."/>
            <person name="Jeske O."/>
            <person name="Meyerdierks A."/>
            <person name="Storesund J.E."/>
            <person name="Kallscheuer N."/>
            <person name="Luecker S."/>
            <person name="Lage O.M."/>
            <person name="Pohl T."/>
            <person name="Merkel B.J."/>
            <person name="Hornburger P."/>
            <person name="Mueller R.-W."/>
            <person name="Bruemmer F."/>
            <person name="Labrenz M."/>
            <person name="Spormann A.M."/>
            <person name="Op den Camp H."/>
            <person name="Overmann J."/>
            <person name="Amann R."/>
            <person name="Jetten M.S.M."/>
            <person name="Mascher T."/>
            <person name="Medema M.H."/>
            <person name="Devos D.P."/>
            <person name="Kaster A.-K."/>
            <person name="Ovreas L."/>
            <person name="Rohde M."/>
            <person name="Galperin M.Y."/>
            <person name="Jogler C."/>
        </authorList>
    </citation>
    <scope>NUCLEOTIDE SEQUENCE [LARGE SCALE GENOMIC DNA]</scope>
    <source>
        <strain evidence="9 10">SV_7m_r</strain>
    </source>
</reference>
<evidence type="ECO:0000313" key="10">
    <source>
        <dbReference type="Proteomes" id="UP000315003"/>
    </source>
</evidence>
<keyword evidence="5 6" id="KW-0482">Metalloprotease</keyword>
<comment type="similarity">
    <text evidence="6">Belongs to the peptidase M48 family.</text>
</comment>
<sequence length="374" mass="40481">MSFQEAYATFTGGVMSDRVKGGRCGAEITFGPGAVRAVSPDGDVFEIPFRDCKVEMGGYNGKMVFCRDPEGMVTIFCEGKRFARALSQASSGTLDESLNLGHKKRRKDSRRSLSIGLVSLVVCLLLLVGGYFALRFGAKVAVKALPVSIDQQLGDVAYKSMDLKQEEIDKPEVLEPIQAIVDQLAPQASLEGLEFKVHVVRSPQINAFCLPGGTIVVFTGLIDAAERPEQLAGVLGHEMAHATLRHGMERTAQALGVGAALAVLVGDGTGLLAIGAEVFQFATVNSYSRGQENEADAEGLRMLHESGIDPSAMAEFFEIMQHEHPDMPGALNWISTHPSHEERIRLLQQLVSDLPESEYQPLATDLDQLKQAIK</sequence>
<evidence type="ECO:0000313" key="9">
    <source>
        <dbReference type="EMBL" id="QDT59669.1"/>
    </source>
</evidence>
<dbReference type="InterPro" id="IPR051156">
    <property type="entry name" value="Mito/Outer_Membr_Metalloprot"/>
</dbReference>
<evidence type="ECO:0000256" key="7">
    <source>
        <dbReference type="SAM" id="Phobius"/>
    </source>
</evidence>
<dbReference type="PANTHER" id="PTHR22726:SF1">
    <property type="entry name" value="METALLOENDOPEPTIDASE OMA1, MITOCHONDRIAL"/>
    <property type="match status" value="1"/>
</dbReference>
<dbReference type="GO" id="GO:0046872">
    <property type="term" value="F:metal ion binding"/>
    <property type="evidence" value="ECO:0007669"/>
    <property type="project" value="UniProtKB-KW"/>
</dbReference>
<organism evidence="9 10">
    <name type="scientific">Stieleria bergensis</name>
    <dbReference type="NCBI Taxonomy" id="2528025"/>
    <lineage>
        <taxon>Bacteria</taxon>
        <taxon>Pseudomonadati</taxon>
        <taxon>Planctomycetota</taxon>
        <taxon>Planctomycetia</taxon>
        <taxon>Pirellulales</taxon>
        <taxon>Pirellulaceae</taxon>
        <taxon>Stieleria</taxon>
    </lineage>
</organism>
<keyword evidence="4 6" id="KW-0862">Zinc</keyword>
<dbReference type="PANTHER" id="PTHR22726">
    <property type="entry name" value="METALLOENDOPEPTIDASE OMA1"/>
    <property type="match status" value="1"/>
</dbReference>
<keyword evidence="7" id="KW-0472">Membrane</keyword>
<keyword evidence="7" id="KW-1133">Transmembrane helix</keyword>
<evidence type="ECO:0000256" key="2">
    <source>
        <dbReference type="ARBA" id="ARBA00022723"/>
    </source>
</evidence>
<keyword evidence="3 6" id="KW-0378">Hydrolase</keyword>
<feature type="transmembrane region" description="Helical" evidence="7">
    <location>
        <begin position="113"/>
        <end position="134"/>
    </location>
</feature>
<dbReference type="GO" id="GO:0016020">
    <property type="term" value="C:membrane"/>
    <property type="evidence" value="ECO:0007669"/>
    <property type="project" value="TreeGrafter"/>
</dbReference>
<evidence type="ECO:0000256" key="6">
    <source>
        <dbReference type="RuleBase" id="RU003983"/>
    </source>
</evidence>
<dbReference type="AlphaFoldDB" id="A0A517SU63"/>
<feature type="domain" description="Peptidase M48" evidence="8">
    <location>
        <begin position="177"/>
        <end position="349"/>
    </location>
</feature>
<gene>
    <name evidence="9" type="primary">yfgC</name>
    <name evidence="9" type="ORF">SV7mr_21780</name>
</gene>
<keyword evidence="2" id="KW-0479">Metal-binding</keyword>
<protein>
    <submittedName>
        <fullName evidence="9">TPR repeat-containing protein YfgC</fullName>
    </submittedName>
</protein>
<keyword evidence="10" id="KW-1185">Reference proteome</keyword>
<dbReference type="GO" id="GO:0004222">
    <property type="term" value="F:metalloendopeptidase activity"/>
    <property type="evidence" value="ECO:0007669"/>
    <property type="project" value="InterPro"/>
</dbReference>
<evidence type="ECO:0000259" key="8">
    <source>
        <dbReference type="Pfam" id="PF01435"/>
    </source>
</evidence>
<name>A0A517SU63_9BACT</name>